<dbReference type="PRINTS" id="PR00080">
    <property type="entry name" value="SDRFAMILY"/>
</dbReference>
<dbReference type="PRINTS" id="PR00081">
    <property type="entry name" value="GDHRDH"/>
</dbReference>
<dbReference type="Gene3D" id="3.40.50.720">
    <property type="entry name" value="NAD(P)-binding Rossmann-like Domain"/>
    <property type="match status" value="1"/>
</dbReference>
<evidence type="ECO:0000313" key="6">
    <source>
        <dbReference type="Proteomes" id="UP000193689"/>
    </source>
</evidence>
<keyword evidence="2" id="KW-0521">NADP</keyword>
<evidence type="ECO:0000256" key="4">
    <source>
        <dbReference type="RuleBase" id="RU000363"/>
    </source>
</evidence>
<dbReference type="EMBL" id="MCFJ01000011">
    <property type="protein sequence ID" value="ORY61030.1"/>
    <property type="molecule type" value="Genomic_DNA"/>
</dbReference>
<dbReference type="GeneID" id="63777077"/>
<dbReference type="InterPro" id="IPR036291">
    <property type="entry name" value="NAD(P)-bd_dom_sf"/>
</dbReference>
<evidence type="ECO:0000256" key="3">
    <source>
        <dbReference type="ARBA" id="ARBA00023002"/>
    </source>
</evidence>
<accession>A0A1Y2DP55</accession>
<dbReference type="CDD" id="cd05233">
    <property type="entry name" value="SDR_c"/>
    <property type="match status" value="1"/>
</dbReference>
<dbReference type="Proteomes" id="UP000193689">
    <property type="component" value="Unassembled WGS sequence"/>
</dbReference>
<dbReference type="SUPFAM" id="SSF51735">
    <property type="entry name" value="NAD(P)-binding Rossmann-fold domains"/>
    <property type="match status" value="1"/>
</dbReference>
<dbReference type="PANTHER" id="PTHR43618">
    <property type="entry name" value="7-ALPHA-HYDROXYSTEROID DEHYDROGENASE"/>
    <property type="match status" value="1"/>
</dbReference>
<evidence type="ECO:0000313" key="5">
    <source>
        <dbReference type="EMBL" id="ORY61030.1"/>
    </source>
</evidence>
<dbReference type="InterPro" id="IPR052178">
    <property type="entry name" value="Sec_Metab_Biosynth_SDR"/>
</dbReference>
<proteinExistence type="inferred from homology"/>
<gene>
    <name evidence="5" type="ORF">BCR38DRAFT_443272</name>
</gene>
<dbReference type="RefSeq" id="XP_040713257.1">
    <property type="nucleotide sequence ID" value="XM_040860865.1"/>
</dbReference>
<dbReference type="AlphaFoldDB" id="A0A1Y2DP55"/>
<dbReference type="STRING" id="1141098.A0A1Y2DP55"/>
<organism evidence="5 6">
    <name type="scientific">Pseudomassariella vexata</name>
    <dbReference type="NCBI Taxonomy" id="1141098"/>
    <lineage>
        <taxon>Eukaryota</taxon>
        <taxon>Fungi</taxon>
        <taxon>Dikarya</taxon>
        <taxon>Ascomycota</taxon>
        <taxon>Pezizomycotina</taxon>
        <taxon>Sordariomycetes</taxon>
        <taxon>Xylariomycetidae</taxon>
        <taxon>Amphisphaeriales</taxon>
        <taxon>Pseudomassariaceae</taxon>
        <taxon>Pseudomassariella</taxon>
    </lineage>
</organism>
<protein>
    <submittedName>
        <fullName evidence="5">Uncharacterized protein</fullName>
    </submittedName>
</protein>
<keyword evidence="3" id="KW-0560">Oxidoreductase</keyword>
<name>A0A1Y2DP55_9PEZI</name>
<dbReference type="OrthoDB" id="1669814at2759"/>
<reference evidence="5 6" key="1">
    <citation type="submission" date="2016-07" db="EMBL/GenBank/DDBJ databases">
        <title>Pervasive Adenine N6-methylation of Active Genes in Fungi.</title>
        <authorList>
            <consortium name="DOE Joint Genome Institute"/>
            <person name="Mondo S.J."/>
            <person name="Dannebaum R.O."/>
            <person name="Kuo R.C."/>
            <person name="Labutti K."/>
            <person name="Haridas S."/>
            <person name="Kuo A."/>
            <person name="Salamov A."/>
            <person name="Ahrendt S.R."/>
            <person name="Lipzen A."/>
            <person name="Sullivan W."/>
            <person name="Andreopoulos W.B."/>
            <person name="Clum A."/>
            <person name="Lindquist E."/>
            <person name="Daum C."/>
            <person name="Ramamoorthy G.K."/>
            <person name="Gryganskyi A."/>
            <person name="Culley D."/>
            <person name="Magnuson J.K."/>
            <person name="James T.Y."/>
            <person name="O'Malley M.A."/>
            <person name="Stajich J.E."/>
            <person name="Spatafora J.W."/>
            <person name="Visel A."/>
            <person name="Grigoriev I.V."/>
        </authorList>
    </citation>
    <scope>NUCLEOTIDE SEQUENCE [LARGE SCALE GENOMIC DNA]</scope>
    <source>
        <strain evidence="5 6">CBS 129021</strain>
    </source>
</reference>
<dbReference type="Pfam" id="PF00106">
    <property type="entry name" value="adh_short"/>
    <property type="match status" value="1"/>
</dbReference>
<evidence type="ECO:0000256" key="2">
    <source>
        <dbReference type="ARBA" id="ARBA00022857"/>
    </source>
</evidence>
<dbReference type="GO" id="GO:0016491">
    <property type="term" value="F:oxidoreductase activity"/>
    <property type="evidence" value="ECO:0007669"/>
    <property type="project" value="UniProtKB-KW"/>
</dbReference>
<keyword evidence="6" id="KW-1185">Reference proteome</keyword>
<comment type="similarity">
    <text evidence="1 4">Belongs to the short-chain dehydrogenases/reductases (SDR) family.</text>
</comment>
<sequence>MHLDLEKKVVLVTGGTKAIGRAIVHGFLAEGATVYFCSRTASDINAANSQLQVDFPSAKAVGEVVDVSSSSQLGNWVSSCASVEGKIDVIVANVSAISIPDTAESWQKTFDVDVMGTYHFIQSALPHLERTKGAIVTIGSVSGRDVDFSAPSPYGAIKAALIHYTTQLAHTLAPKGVRANSISPGNTYVEDGV</sequence>
<dbReference type="PANTHER" id="PTHR43618:SF8">
    <property type="entry name" value="7ALPHA-HYDROXYSTEROID DEHYDROGENASE"/>
    <property type="match status" value="1"/>
</dbReference>
<dbReference type="InterPro" id="IPR002347">
    <property type="entry name" value="SDR_fam"/>
</dbReference>
<dbReference type="InParanoid" id="A0A1Y2DP55"/>
<evidence type="ECO:0000256" key="1">
    <source>
        <dbReference type="ARBA" id="ARBA00006484"/>
    </source>
</evidence>
<comment type="caution">
    <text evidence="5">The sequence shown here is derived from an EMBL/GenBank/DDBJ whole genome shotgun (WGS) entry which is preliminary data.</text>
</comment>